<proteinExistence type="predicted"/>
<dbReference type="Proteomes" id="UP001056708">
    <property type="component" value="Chromosome"/>
</dbReference>
<gene>
    <name evidence="1" type="ORF">NEA10_14265</name>
</gene>
<keyword evidence="2" id="KW-1185">Reference proteome</keyword>
<sequence length="83" mass="9398">MVKVDVVDISQWWPVGKDGEPLSVYAVHKQIADKPFAVTRHTLTRARDGQLEKAAITNLKNLAEICSVWAKQKVTIDEIIKER</sequence>
<reference evidence="1" key="1">
    <citation type="submission" date="2022-06" db="EMBL/GenBank/DDBJ databases">
        <title>Genome sequence of Phormidium yuhuli AB48 isolated from an industrial photobioreactor environment.</title>
        <authorList>
            <person name="Qiu Y."/>
            <person name="Noonan A.J.C."/>
            <person name="Dofher K."/>
            <person name="Koch M."/>
            <person name="Kieft B."/>
            <person name="Lin X."/>
            <person name="Ziels R.M."/>
            <person name="Hallam S.J."/>
        </authorList>
    </citation>
    <scope>NUCLEOTIDE SEQUENCE</scope>
    <source>
        <strain evidence="1">AB48</strain>
    </source>
</reference>
<dbReference type="RefSeq" id="WP_252661573.1">
    <property type="nucleotide sequence ID" value="NZ_CP098611.1"/>
</dbReference>
<evidence type="ECO:0000313" key="2">
    <source>
        <dbReference type="Proteomes" id="UP001056708"/>
    </source>
</evidence>
<dbReference type="EMBL" id="CP098611">
    <property type="protein sequence ID" value="USR90011.1"/>
    <property type="molecule type" value="Genomic_DNA"/>
</dbReference>
<name>A0ABY5ANT0_9CYAN</name>
<evidence type="ECO:0000313" key="1">
    <source>
        <dbReference type="EMBL" id="USR90011.1"/>
    </source>
</evidence>
<accession>A0ABY5ANT0</accession>
<protein>
    <submittedName>
        <fullName evidence="1">Uncharacterized protein</fullName>
    </submittedName>
</protein>
<organism evidence="1 2">
    <name type="scientific">Phormidium yuhuli AB48</name>
    <dbReference type="NCBI Taxonomy" id="2940671"/>
    <lineage>
        <taxon>Bacteria</taxon>
        <taxon>Bacillati</taxon>
        <taxon>Cyanobacteriota</taxon>
        <taxon>Cyanophyceae</taxon>
        <taxon>Oscillatoriophycideae</taxon>
        <taxon>Oscillatoriales</taxon>
        <taxon>Oscillatoriaceae</taxon>
        <taxon>Phormidium</taxon>
        <taxon>Phormidium yuhuli</taxon>
    </lineage>
</organism>